<keyword evidence="8" id="KW-1185">Reference proteome</keyword>
<organism evidence="7 8">
    <name type="scientific">Rubrivirga marina</name>
    <dbReference type="NCBI Taxonomy" id="1196024"/>
    <lineage>
        <taxon>Bacteria</taxon>
        <taxon>Pseudomonadati</taxon>
        <taxon>Rhodothermota</taxon>
        <taxon>Rhodothermia</taxon>
        <taxon>Rhodothermales</taxon>
        <taxon>Rubricoccaceae</taxon>
        <taxon>Rubrivirga</taxon>
    </lineage>
</organism>
<dbReference type="InterPro" id="IPR014756">
    <property type="entry name" value="Ig_E-set"/>
</dbReference>
<dbReference type="EMBL" id="MQWD01000001">
    <property type="protein sequence ID" value="PAP78668.1"/>
    <property type="molecule type" value="Genomic_DNA"/>
</dbReference>
<evidence type="ECO:0000256" key="4">
    <source>
        <dbReference type="SAM" id="SignalP"/>
    </source>
</evidence>
<accession>A0A271J5T5</accession>
<feature type="domain" description="Glycoside hydrolase family 9" evidence="5">
    <location>
        <begin position="390"/>
        <end position="645"/>
    </location>
</feature>
<dbReference type="GO" id="GO:0000272">
    <property type="term" value="P:polysaccharide catabolic process"/>
    <property type="evidence" value="ECO:0007669"/>
    <property type="project" value="UniProtKB-KW"/>
</dbReference>
<evidence type="ECO:0000313" key="8">
    <source>
        <dbReference type="Proteomes" id="UP000216339"/>
    </source>
</evidence>
<dbReference type="AlphaFoldDB" id="A0A271J5T5"/>
<dbReference type="SUPFAM" id="SSF81296">
    <property type="entry name" value="E set domains"/>
    <property type="match status" value="1"/>
</dbReference>
<dbReference type="GO" id="GO:0008810">
    <property type="term" value="F:cellulase activity"/>
    <property type="evidence" value="ECO:0007669"/>
    <property type="project" value="InterPro"/>
</dbReference>
<feature type="chain" id="PRO_5013216042" evidence="4">
    <location>
        <begin position="21"/>
        <end position="813"/>
    </location>
</feature>
<dbReference type="InterPro" id="IPR004197">
    <property type="entry name" value="Cellulase_Ig-like"/>
</dbReference>
<keyword evidence="7" id="KW-0378">Hydrolase</keyword>
<dbReference type="InterPro" id="IPR012341">
    <property type="entry name" value="6hp_glycosidase-like_sf"/>
</dbReference>
<dbReference type="CDD" id="cd02850">
    <property type="entry name" value="E_set_Cellulase_N"/>
    <property type="match status" value="1"/>
</dbReference>
<dbReference type="Gene3D" id="1.50.10.10">
    <property type="match status" value="1"/>
</dbReference>
<dbReference type="SUPFAM" id="SSF48208">
    <property type="entry name" value="Six-hairpin glycosidases"/>
    <property type="match status" value="1"/>
</dbReference>
<proteinExistence type="inferred from homology"/>
<keyword evidence="4" id="KW-0732">Signal</keyword>
<feature type="signal peptide" evidence="4">
    <location>
        <begin position="1"/>
        <end position="20"/>
    </location>
</feature>
<evidence type="ECO:0000313" key="7">
    <source>
        <dbReference type="EMBL" id="PAP78668.1"/>
    </source>
</evidence>
<dbReference type="Gene3D" id="2.60.40.10">
    <property type="entry name" value="Immunoglobulins"/>
    <property type="match status" value="1"/>
</dbReference>
<dbReference type="InterPro" id="IPR008928">
    <property type="entry name" value="6-hairpin_glycosidase_sf"/>
</dbReference>
<evidence type="ECO:0000259" key="5">
    <source>
        <dbReference type="Pfam" id="PF00759"/>
    </source>
</evidence>
<feature type="domain" description="Cellulase Ig-like" evidence="6">
    <location>
        <begin position="267"/>
        <end position="351"/>
    </location>
</feature>
<dbReference type="Proteomes" id="UP000216339">
    <property type="component" value="Unassembled WGS sequence"/>
</dbReference>
<evidence type="ECO:0000256" key="1">
    <source>
        <dbReference type="ARBA" id="ARBA00007072"/>
    </source>
</evidence>
<sequence>MTSLATLAASVGLWAAPASAQRTFALTDAGYFQREGVSVMAFQDFYPDGHQGGVTVVQHGIRLAANGDLRLNATPGQWDPVPKQDAREVVDGEIVTRLSYPDPGKNRTGFNPILYPDLEMSYAVRARAEGDAVVVTVDLDEALPAEYVGEVGFNLELYPVDLFGKGWLLGDARGQFPRQPNGPMRVDAEGVAQAVPFATGRRLTVAPESETLRLQIESATGELVLLDGRNQHNNGWFVVRETVPAGATTGAIEWTIRPHAVEGWVYEPVVQVSQVGYHPAQRKVVVIEHDRRDAERTPARLLRLGADATEVVREAVPEAWGGDFLRYQYRLFDFSDVTVPGLYAVEYRGRRSHAFEIARDVYARDVWQPTVDYFLPVQMCHMRVEDPYRLWHGVCHLDDARMAPADTNHFDGYVQGPDLLTDVEPGQRVPNLDVGGWHDAGDDDLRIESQADEVWVLAASYEAFDALRDYDNTQIDQSARLARIHRPDGVPDLLQQVEHGTLNIVGGYRSLGRLYRGVIVPTLEQYRMIGDFAGSTDNVDFEPDSGLPPDDRWVFTEEHAGHEFKGIAALAIAGRVLRAHTPDLAAEAEAAAVTLWAMDHGDALAEQTAAAVELLLTTGDDTYRQWLLDHEAEIVEAIGRTGWALGRTLDAVGDAGFEAAVREAVAGAQAGTVEAQPAPPYGVPYEPYIWGAGWGIQAFGVQQYFLHRAFPESVSSEYLLNALNFILGVHPGSNTASFASGVGATSVERGYGLNRADYAYIPGGVASGTALIRPDFPELKDYPYLWQQAEYVMGGGATHFMLLALAADQVLND</sequence>
<gene>
    <name evidence="7" type="ORF">BSZ37_05825</name>
</gene>
<comment type="similarity">
    <text evidence="1">Belongs to the glycosyl hydrolase 9 (cellulase E) family.</text>
</comment>
<evidence type="ECO:0000256" key="2">
    <source>
        <dbReference type="ARBA" id="ARBA00023277"/>
    </source>
</evidence>
<dbReference type="Pfam" id="PF02927">
    <property type="entry name" value="CelD_N"/>
    <property type="match status" value="1"/>
</dbReference>
<keyword evidence="2" id="KW-0119">Carbohydrate metabolism</keyword>
<evidence type="ECO:0000259" key="6">
    <source>
        <dbReference type="Pfam" id="PF02927"/>
    </source>
</evidence>
<name>A0A271J5T5_9BACT</name>
<protein>
    <submittedName>
        <fullName evidence="7">Glycoside hydrolase</fullName>
    </submittedName>
</protein>
<dbReference type="Pfam" id="PF00759">
    <property type="entry name" value="Glyco_hydro_9"/>
    <property type="match status" value="1"/>
</dbReference>
<reference evidence="7 8" key="1">
    <citation type="submission" date="2016-11" db="EMBL/GenBank/DDBJ databases">
        <title>Study of marine rhodopsin-containing bacteria.</title>
        <authorList>
            <person name="Yoshizawa S."/>
            <person name="Kumagai Y."/>
            <person name="Kogure K."/>
        </authorList>
    </citation>
    <scope>NUCLEOTIDE SEQUENCE [LARGE SCALE GENOMIC DNA]</scope>
    <source>
        <strain evidence="7 8">SAORIC-28</strain>
    </source>
</reference>
<dbReference type="InterPro" id="IPR001701">
    <property type="entry name" value="Glyco_hydro_9"/>
</dbReference>
<evidence type="ECO:0000256" key="3">
    <source>
        <dbReference type="ARBA" id="ARBA00023326"/>
    </source>
</evidence>
<comment type="caution">
    <text evidence="7">The sequence shown here is derived from an EMBL/GenBank/DDBJ whole genome shotgun (WGS) entry which is preliminary data.</text>
</comment>
<keyword evidence="3" id="KW-0624">Polysaccharide degradation</keyword>
<dbReference type="InterPro" id="IPR013783">
    <property type="entry name" value="Ig-like_fold"/>
</dbReference>